<evidence type="ECO:0000313" key="3">
    <source>
        <dbReference type="EMBL" id="RKN70650.1"/>
    </source>
</evidence>
<sequence>MLSLEAEVLLFNGQDGGMKVDGFSGMMASFSVKGELIACKILSKSGDKKIMRGTKNSVIIQLPYGENYKEHITQNYEFKLNHGGHVFGEGRVLNVL</sequence>
<organism evidence="3 4">
    <name type="scientific">Paenibacillus ginsengarvi</name>
    <dbReference type="NCBI Taxonomy" id="400777"/>
    <lineage>
        <taxon>Bacteria</taxon>
        <taxon>Bacillati</taxon>
        <taxon>Bacillota</taxon>
        <taxon>Bacilli</taxon>
        <taxon>Bacillales</taxon>
        <taxon>Paenibacillaceae</taxon>
        <taxon>Paenibacillus</taxon>
    </lineage>
</organism>
<dbReference type="RefSeq" id="WP_120750937.1">
    <property type="nucleotide sequence ID" value="NZ_RBAH01000030.1"/>
</dbReference>
<evidence type="ECO:0000313" key="4">
    <source>
        <dbReference type="Proteomes" id="UP000282311"/>
    </source>
</evidence>
<keyword evidence="1" id="KW-0547">Nucleotide-binding</keyword>
<accession>A0A3B0BD11</accession>
<dbReference type="Proteomes" id="UP000282311">
    <property type="component" value="Unassembled WGS sequence"/>
</dbReference>
<dbReference type="AlphaFoldDB" id="A0A3B0BD11"/>
<dbReference type="GO" id="GO:0005525">
    <property type="term" value="F:GTP binding"/>
    <property type="evidence" value="ECO:0007669"/>
    <property type="project" value="UniProtKB-KW"/>
</dbReference>
<dbReference type="SUPFAM" id="SSF50465">
    <property type="entry name" value="EF-Tu/eEF-1alpha/eIF2-gamma C-terminal domain"/>
    <property type="match status" value="1"/>
</dbReference>
<evidence type="ECO:0000256" key="2">
    <source>
        <dbReference type="ARBA" id="ARBA00023134"/>
    </source>
</evidence>
<comment type="caution">
    <text evidence="3">The sequence shown here is derived from an EMBL/GenBank/DDBJ whole genome shotgun (WGS) entry which is preliminary data.</text>
</comment>
<dbReference type="EMBL" id="RBAH01000030">
    <property type="protein sequence ID" value="RKN70650.1"/>
    <property type="molecule type" value="Genomic_DNA"/>
</dbReference>
<proteinExistence type="predicted"/>
<protein>
    <recommendedName>
        <fullName evidence="5">Translation elongation factor EFTu/EF1A C-terminal domain-containing protein</fullName>
    </recommendedName>
</protein>
<dbReference type="InterPro" id="IPR009001">
    <property type="entry name" value="Transl_elong_EF1A/Init_IF2_C"/>
</dbReference>
<keyword evidence="4" id="KW-1185">Reference proteome</keyword>
<name>A0A3B0BD11_9BACL</name>
<dbReference type="OrthoDB" id="2645031at2"/>
<dbReference type="Gene3D" id="2.40.30.10">
    <property type="entry name" value="Translation factors"/>
    <property type="match status" value="1"/>
</dbReference>
<reference evidence="3 4" key="1">
    <citation type="journal article" date="2007" name="Int. J. Syst. Evol. Microbiol.">
        <title>Paenibacillus ginsengarvi sp. nov., isolated from soil from ginseng cultivation.</title>
        <authorList>
            <person name="Yoon M.H."/>
            <person name="Ten L.N."/>
            <person name="Im W.T."/>
        </authorList>
    </citation>
    <scope>NUCLEOTIDE SEQUENCE [LARGE SCALE GENOMIC DNA]</scope>
    <source>
        <strain evidence="3 4">KCTC 13059</strain>
    </source>
</reference>
<evidence type="ECO:0000256" key="1">
    <source>
        <dbReference type="ARBA" id="ARBA00022741"/>
    </source>
</evidence>
<gene>
    <name evidence="3" type="ORF">D7M11_29870</name>
</gene>
<evidence type="ECO:0008006" key="5">
    <source>
        <dbReference type="Google" id="ProtNLM"/>
    </source>
</evidence>
<keyword evidence="2" id="KW-0342">GTP-binding</keyword>